<evidence type="ECO:0000313" key="3">
    <source>
        <dbReference type="Proteomes" id="UP000245207"/>
    </source>
</evidence>
<dbReference type="PANTHER" id="PTHR34047">
    <property type="entry name" value="NUCLEAR INTRON MATURASE 1, MITOCHONDRIAL-RELATED"/>
    <property type="match status" value="1"/>
</dbReference>
<feature type="domain" description="Domain X" evidence="1">
    <location>
        <begin position="14"/>
        <end position="67"/>
    </location>
</feature>
<protein>
    <submittedName>
        <fullName evidence="2">Intron maturase, type II family protein</fullName>
    </submittedName>
</protein>
<reference evidence="2 3" key="1">
    <citation type="journal article" date="2018" name="Mol. Plant">
        <title>The genome of Artemisia annua provides insight into the evolution of Asteraceae family and artemisinin biosynthesis.</title>
        <authorList>
            <person name="Shen Q."/>
            <person name="Zhang L."/>
            <person name="Liao Z."/>
            <person name="Wang S."/>
            <person name="Yan T."/>
            <person name="Shi P."/>
            <person name="Liu M."/>
            <person name="Fu X."/>
            <person name="Pan Q."/>
            <person name="Wang Y."/>
            <person name="Lv Z."/>
            <person name="Lu X."/>
            <person name="Zhang F."/>
            <person name="Jiang W."/>
            <person name="Ma Y."/>
            <person name="Chen M."/>
            <person name="Hao X."/>
            <person name="Li L."/>
            <person name="Tang Y."/>
            <person name="Lv G."/>
            <person name="Zhou Y."/>
            <person name="Sun X."/>
            <person name="Brodelius P.E."/>
            <person name="Rose J.K.C."/>
            <person name="Tang K."/>
        </authorList>
    </citation>
    <scope>NUCLEOTIDE SEQUENCE [LARGE SCALE GENOMIC DNA]</scope>
    <source>
        <strain evidence="3">cv. Huhao1</strain>
        <tissue evidence="2">Leaf</tissue>
    </source>
</reference>
<dbReference type="OrthoDB" id="596361at2759"/>
<sequence>MFHATQAHTNAQMNKLLSTMVEWYRFADNRKKIVNFCSYIIRGSLAKLYAAKYKLRSRAKVYKIGDRTLRRPLKEKKGQSPEYNNLLRMGLAESIEGLQYTRMSLVPETDYSPFPVGWRPDHEKALLEYIRLDDPKTFEENRTTLIEEGLISPQDYVSMLVWNYKRSASISGVNNSEEGVDDLYSFFDSPQHRKADAG</sequence>
<evidence type="ECO:0000313" key="2">
    <source>
        <dbReference type="EMBL" id="PWA99036.1"/>
    </source>
</evidence>
<dbReference type="InterPro" id="IPR024937">
    <property type="entry name" value="Domain_X"/>
</dbReference>
<dbReference type="Proteomes" id="UP000245207">
    <property type="component" value="Unassembled WGS sequence"/>
</dbReference>
<comment type="caution">
    <text evidence="2">The sequence shown here is derived from an EMBL/GenBank/DDBJ whole genome shotgun (WGS) entry which is preliminary data.</text>
</comment>
<organism evidence="2 3">
    <name type="scientific">Artemisia annua</name>
    <name type="common">Sweet wormwood</name>
    <dbReference type="NCBI Taxonomy" id="35608"/>
    <lineage>
        <taxon>Eukaryota</taxon>
        <taxon>Viridiplantae</taxon>
        <taxon>Streptophyta</taxon>
        <taxon>Embryophyta</taxon>
        <taxon>Tracheophyta</taxon>
        <taxon>Spermatophyta</taxon>
        <taxon>Magnoliopsida</taxon>
        <taxon>eudicotyledons</taxon>
        <taxon>Gunneridae</taxon>
        <taxon>Pentapetalae</taxon>
        <taxon>asterids</taxon>
        <taxon>campanulids</taxon>
        <taxon>Asterales</taxon>
        <taxon>Asteraceae</taxon>
        <taxon>Asteroideae</taxon>
        <taxon>Anthemideae</taxon>
        <taxon>Artemisiinae</taxon>
        <taxon>Artemisia</taxon>
    </lineage>
</organism>
<proteinExistence type="predicted"/>
<name>A0A2U1QM08_ARTAN</name>
<accession>A0A2U1QM08</accession>
<dbReference type="InterPro" id="IPR051083">
    <property type="entry name" value="GrpII_Intron_Splice-Mob/Def"/>
</dbReference>
<keyword evidence="3" id="KW-1185">Reference proteome</keyword>
<dbReference type="AlphaFoldDB" id="A0A2U1QM08"/>
<dbReference type="EMBL" id="PKPP01000038">
    <property type="protein sequence ID" value="PWA99036.1"/>
    <property type="molecule type" value="Genomic_DNA"/>
</dbReference>
<evidence type="ECO:0000259" key="1">
    <source>
        <dbReference type="Pfam" id="PF01348"/>
    </source>
</evidence>
<dbReference type="Pfam" id="PF01348">
    <property type="entry name" value="Intron_maturas2"/>
    <property type="match status" value="1"/>
</dbReference>
<dbReference type="STRING" id="35608.A0A2U1QM08"/>
<dbReference type="PANTHER" id="PTHR34047:SF1">
    <property type="entry name" value="NUCLEAR INTRON MATURASE 2, MITOCHONDRIAL"/>
    <property type="match status" value="1"/>
</dbReference>
<gene>
    <name evidence="2" type="ORF">CTI12_AA013030</name>
</gene>
<dbReference type="GO" id="GO:0005737">
    <property type="term" value="C:cytoplasm"/>
    <property type="evidence" value="ECO:0007669"/>
    <property type="project" value="UniProtKB-ARBA"/>
</dbReference>
<dbReference type="GO" id="GO:0006397">
    <property type="term" value="P:mRNA processing"/>
    <property type="evidence" value="ECO:0007669"/>
    <property type="project" value="InterPro"/>
</dbReference>